<comment type="catalytic activity">
    <reaction evidence="16">
        <text>(6S)-5,6,7,8-tetrahydrofolyl-(gamma-L-Glu)(n) + L-glutamate + ATP = (6S)-5,6,7,8-tetrahydrofolyl-(gamma-L-Glu)(n+1) + ADP + phosphate + H(+)</text>
        <dbReference type="Rhea" id="RHEA:10580"/>
        <dbReference type="Rhea" id="RHEA-COMP:14738"/>
        <dbReference type="Rhea" id="RHEA-COMP:14740"/>
        <dbReference type="ChEBI" id="CHEBI:15378"/>
        <dbReference type="ChEBI" id="CHEBI:29985"/>
        <dbReference type="ChEBI" id="CHEBI:30616"/>
        <dbReference type="ChEBI" id="CHEBI:43474"/>
        <dbReference type="ChEBI" id="CHEBI:141005"/>
        <dbReference type="ChEBI" id="CHEBI:456216"/>
        <dbReference type="EC" id="6.3.2.17"/>
    </reaction>
</comment>
<dbReference type="Proteomes" id="UP000677265">
    <property type="component" value="Unassembled WGS sequence"/>
</dbReference>
<reference evidence="21" key="1">
    <citation type="submission" date="2021-05" db="EMBL/GenBank/DDBJ databases">
        <title>Novel Bacillus species.</title>
        <authorList>
            <person name="Liu G."/>
        </authorList>
    </citation>
    <scope>NUCLEOTIDE SEQUENCE</scope>
    <source>
        <strain evidence="21 23">FJAT-50051</strain>
    </source>
</reference>
<dbReference type="GO" id="GO:0005737">
    <property type="term" value="C:cytoplasm"/>
    <property type="evidence" value="ECO:0007669"/>
    <property type="project" value="TreeGrafter"/>
</dbReference>
<feature type="domain" description="Mur ligase central" evidence="20">
    <location>
        <begin position="46"/>
        <end position="273"/>
    </location>
</feature>
<dbReference type="PANTHER" id="PTHR11136">
    <property type="entry name" value="FOLYLPOLYGLUTAMATE SYNTHASE-RELATED"/>
    <property type="match status" value="1"/>
</dbReference>
<dbReference type="InterPro" id="IPR013221">
    <property type="entry name" value="Mur_ligase_cen"/>
</dbReference>
<dbReference type="GO" id="GO:0005524">
    <property type="term" value="F:ATP binding"/>
    <property type="evidence" value="ECO:0007669"/>
    <property type="project" value="UniProtKB-KW"/>
</dbReference>
<evidence type="ECO:0000256" key="12">
    <source>
        <dbReference type="ARBA" id="ARBA00022840"/>
    </source>
</evidence>
<evidence type="ECO:0000313" key="22">
    <source>
        <dbReference type="EMBL" id="MCH6269429.1"/>
    </source>
</evidence>
<sequence length="442" mass="49591">MFTTYKEALDWIHARLRLGIKPGLKRMEWMMDRLCHPESKIKTVHIGGTNGKGSTVTYLRSILQEAGYTVGTFTSPYIEQFNERISVNGKPITDQEILELTNIILPLANELEETDLGGPTEFEVITAMSFYYFANHPEIDIVLYEVGLGGRFDSTNIVQPLASIITNIGLDHTNILGNTHEEIAFEKAGIIKERTPIFTAVKHPGALKVIEEQAEKKKAPVFRLNQEFSIDAHESILKGEIFTLQTTGHTLEKLEITMIGQHQTENAALAVSAVQYLNEHHAISVTVQAIRNGLKKAYWPGRFEVLSENPLVIIDGAHNDEGITALVHELSTRYANRNIHIIFAALKDKKLDKMIAKLDEIAGQISFVSFDFPRAANAKDLLKISQSANKFGVEDWQPFIKEEISHLPPNDHDMLVITGSLYFISEAKPIICQYLKNMTISL</sequence>
<evidence type="ECO:0000256" key="4">
    <source>
        <dbReference type="ARBA" id="ARBA00008276"/>
    </source>
</evidence>
<evidence type="ECO:0000256" key="11">
    <source>
        <dbReference type="ARBA" id="ARBA00022741"/>
    </source>
</evidence>
<dbReference type="NCBIfam" id="TIGR01499">
    <property type="entry name" value="folC"/>
    <property type="match status" value="1"/>
</dbReference>
<name>A0A942YBZ0_9BACI</name>
<dbReference type="GO" id="GO:0046656">
    <property type="term" value="P:folic acid biosynthetic process"/>
    <property type="evidence" value="ECO:0007669"/>
    <property type="project" value="UniProtKB-KW"/>
</dbReference>
<comment type="subunit">
    <text evidence="5">Monomer.</text>
</comment>
<keyword evidence="9 18" id="KW-0436">Ligase</keyword>
<gene>
    <name evidence="22" type="ORF">KHB02_028265</name>
    <name evidence="21" type="ORF">KHB02_25795</name>
</gene>
<dbReference type="EC" id="6.3.2.17" evidence="7"/>
<dbReference type="EMBL" id="JAGYPE010000005">
    <property type="protein sequence ID" value="MBS4184794.1"/>
    <property type="molecule type" value="Genomic_DNA"/>
</dbReference>
<comment type="pathway">
    <text evidence="2">Cofactor biosynthesis; tetrahydrofolate biosynthesis; 7,8-dihydrofolate from 2-amino-4-hydroxy-6-hydroxymethyl-7,8-dihydropteridine diphosphate and 4-aminobenzoate: step 2/2.</text>
</comment>
<dbReference type="InterPro" id="IPR018109">
    <property type="entry name" value="Folylpolyglutamate_synth_CS"/>
</dbReference>
<dbReference type="Gene3D" id="3.40.1190.10">
    <property type="entry name" value="Mur-like, catalytic domain"/>
    <property type="match status" value="1"/>
</dbReference>
<evidence type="ECO:0000259" key="20">
    <source>
        <dbReference type="Pfam" id="PF08245"/>
    </source>
</evidence>
<dbReference type="InterPro" id="IPR004101">
    <property type="entry name" value="Mur_ligase_C"/>
</dbReference>
<evidence type="ECO:0000256" key="3">
    <source>
        <dbReference type="ARBA" id="ARBA00005150"/>
    </source>
</evidence>
<evidence type="ECO:0000256" key="7">
    <source>
        <dbReference type="ARBA" id="ARBA00013025"/>
    </source>
</evidence>
<dbReference type="FunFam" id="3.40.1190.10:FF:000004">
    <property type="entry name" value="Dihydrofolate synthase/folylpolyglutamate synthase"/>
    <property type="match status" value="1"/>
</dbReference>
<comment type="catalytic activity">
    <reaction evidence="17">
        <text>7,8-dihydropteroate + L-glutamate + ATP = 7,8-dihydrofolate + ADP + phosphate + H(+)</text>
        <dbReference type="Rhea" id="RHEA:23584"/>
        <dbReference type="ChEBI" id="CHEBI:15378"/>
        <dbReference type="ChEBI" id="CHEBI:17839"/>
        <dbReference type="ChEBI" id="CHEBI:29985"/>
        <dbReference type="ChEBI" id="CHEBI:30616"/>
        <dbReference type="ChEBI" id="CHEBI:43474"/>
        <dbReference type="ChEBI" id="CHEBI:57451"/>
        <dbReference type="ChEBI" id="CHEBI:456216"/>
        <dbReference type="EC" id="6.3.2.12"/>
    </reaction>
</comment>
<evidence type="ECO:0000256" key="15">
    <source>
        <dbReference type="ARBA" id="ARBA00030592"/>
    </source>
</evidence>
<dbReference type="AlphaFoldDB" id="A0A942YBZ0"/>
<evidence type="ECO:0000256" key="2">
    <source>
        <dbReference type="ARBA" id="ARBA00004799"/>
    </source>
</evidence>
<comment type="cofactor">
    <cofactor evidence="1">
        <name>Mg(2+)</name>
        <dbReference type="ChEBI" id="CHEBI:18420"/>
    </cofactor>
</comment>
<evidence type="ECO:0000256" key="5">
    <source>
        <dbReference type="ARBA" id="ARBA00011245"/>
    </source>
</evidence>
<organism evidence="21">
    <name type="scientific">Neobacillus citreus</name>
    <dbReference type="NCBI Taxonomy" id="2833578"/>
    <lineage>
        <taxon>Bacteria</taxon>
        <taxon>Bacillati</taxon>
        <taxon>Bacillota</taxon>
        <taxon>Bacilli</taxon>
        <taxon>Bacillales</taxon>
        <taxon>Bacillaceae</taxon>
        <taxon>Neobacillus</taxon>
    </lineage>
</organism>
<keyword evidence="10" id="KW-0479">Metal-binding</keyword>
<dbReference type="PROSITE" id="PS01011">
    <property type="entry name" value="FOLYLPOLYGLU_SYNT_1"/>
    <property type="match status" value="1"/>
</dbReference>
<dbReference type="RefSeq" id="WP_213144692.1">
    <property type="nucleotide sequence ID" value="NZ_JAGYPE020000100.1"/>
</dbReference>
<evidence type="ECO:0000259" key="19">
    <source>
        <dbReference type="Pfam" id="PF02875"/>
    </source>
</evidence>
<evidence type="ECO:0000256" key="16">
    <source>
        <dbReference type="ARBA" id="ARBA00047493"/>
    </source>
</evidence>
<dbReference type="SUPFAM" id="SSF53623">
    <property type="entry name" value="MurD-like peptide ligases, catalytic domain"/>
    <property type="match status" value="1"/>
</dbReference>
<dbReference type="SUPFAM" id="SSF53244">
    <property type="entry name" value="MurD-like peptide ligases, peptide-binding domain"/>
    <property type="match status" value="1"/>
</dbReference>
<dbReference type="GO" id="GO:0004326">
    <property type="term" value="F:tetrahydrofolylpolyglutamate synthase activity"/>
    <property type="evidence" value="ECO:0007669"/>
    <property type="project" value="UniProtKB-EC"/>
</dbReference>
<evidence type="ECO:0000256" key="10">
    <source>
        <dbReference type="ARBA" id="ARBA00022723"/>
    </source>
</evidence>
<evidence type="ECO:0000313" key="21">
    <source>
        <dbReference type="EMBL" id="MBS4184794.1"/>
    </source>
</evidence>
<keyword evidence="13" id="KW-0460">Magnesium</keyword>
<evidence type="ECO:0000256" key="9">
    <source>
        <dbReference type="ARBA" id="ARBA00022598"/>
    </source>
</evidence>
<dbReference type="PANTHER" id="PTHR11136:SF0">
    <property type="entry name" value="DIHYDROFOLATE SYNTHETASE-RELATED"/>
    <property type="match status" value="1"/>
</dbReference>
<dbReference type="PROSITE" id="PS01012">
    <property type="entry name" value="FOLYLPOLYGLU_SYNT_2"/>
    <property type="match status" value="1"/>
</dbReference>
<keyword evidence="14" id="KW-0289">Folate biosynthesis</keyword>
<evidence type="ECO:0000256" key="17">
    <source>
        <dbReference type="ARBA" id="ARBA00049161"/>
    </source>
</evidence>
<evidence type="ECO:0000256" key="6">
    <source>
        <dbReference type="ARBA" id="ARBA00013023"/>
    </source>
</evidence>
<keyword evidence="23" id="KW-1185">Reference proteome</keyword>
<dbReference type="Gene3D" id="3.90.190.20">
    <property type="entry name" value="Mur ligase, C-terminal domain"/>
    <property type="match status" value="1"/>
</dbReference>
<dbReference type="Pfam" id="PF08245">
    <property type="entry name" value="Mur_ligase_M"/>
    <property type="match status" value="1"/>
</dbReference>
<comment type="caution">
    <text evidence="21">The sequence shown here is derived from an EMBL/GenBank/DDBJ whole genome shotgun (WGS) entry which is preliminary data.</text>
</comment>
<dbReference type="Pfam" id="PF02875">
    <property type="entry name" value="Mur_ligase_C"/>
    <property type="match status" value="1"/>
</dbReference>
<keyword evidence="11 18" id="KW-0547">Nucleotide-binding</keyword>
<accession>A0A942YBZ0</accession>
<dbReference type="EMBL" id="JAGYPE020000100">
    <property type="protein sequence ID" value="MCH6269429.1"/>
    <property type="molecule type" value="Genomic_DNA"/>
</dbReference>
<dbReference type="GO" id="GO:0008841">
    <property type="term" value="F:dihydrofolate synthase activity"/>
    <property type="evidence" value="ECO:0007669"/>
    <property type="project" value="UniProtKB-EC"/>
</dbReference>
<dbReference type="EC" id="6.3.2.12" evidence="6"/>
<evidence type="ECO:0000256" key="8">
    <source>
        <dbReference type="ARBA" id="ARBA00019357"/>
    </source>
</evidence>
<evidence type="ECO:0000256" key="1">
    <source>
        <dbReference type="ARBA" id="ARBA00001946"/>
    </source>
</evidence>
<dbReference type="GO" id="GO:0046872">
    <property type="term" value="F:metal ion binding"/>
    <property type="evidence" value="ECO:0007669"/>
    <property type="project" value="UniProtKB-KW"/>
</dbReference>
<feature type="domain" description="Mur ligase C-terminal" evidence="19">
    <location>
        <begin position="301"/>
        <end position="420"/>
    </location>
</feature>
<comment type="pathway">
    <text evidence="3">Cofactor biosynthesis; tetrahydrofolylpolyglutamate biosynthesis.</text>
</comment>
<evidence type="ECO:0000313" key="23">
    <source>
        <dbReference type="Proteomes" id="UP000677265"/>
    </source>
</evidence>
<dbReference type="InterPro" id="IPR001645">
    <property type="entry name" value="Folylpolyglutamate_synth"/>
</dbReference>
<dbReference type="InterPro" id="IPR036565">
    <property type="entry name" value="Mur-like_cat_sf"/>
</dbReference>
<comment type="similarity">
    <text evidence="4 18">Belongs to the folylpolyglutamate synthase family.</text>
</comment>
<dbReference type="PIRSF" id="PIRSF001563">
    <property type="entry name" value="Folylpolyglu_synth"/>
    <property type="match status" value="1"/>
</dbReference>
<protein>
    <recommendedName>
        <fullName evidence="8">Dihydrofolate synthase/folylpolyglutamate synthase</fullName>
        <ecNumber evidence="6">6.3.2.12</ecNumber>
        <ecNumber evidence="7">6.3.2.17</ecNumber>
    </recommendedName>
    <alternativeName>
        <fullName evidence="15">Tetrahydrofolylpolyglutamate synthase</fullName>
    </alternativeName>
</protein>
<dbReference type="InterPro" id="IPR036615">
    <property type="entry name" value="Mur_ligase_C_dom_sf"/>
</dbReference>
<keyword evidence="12 18" id="KW-0067">ATP-binding</keyword>
<proteinExistence type="inferred from homology"/>
<evidence type="ECO:0000256" key="13">
    <source>
        <dbReference type="ARBA" id="ARBA00022842"/>
    </source>
</evidence>
<evidence type="ECO:0000256" key="18">
    <source>
        <dbReference type="PIRNR" id="PIRNR001563"/>
    </source>
</evidence>
<evidence type="ECO:0000256" key="14">
    <source>
        <dbReference type="ARBA" id="ARBA00022909"/>
    </source>
</evidence>